<feature type="domain" description="Serine/threonine-protein phosphatase 4 regulatory subunit 3-like central" evidence="4">
    <location>
        <begin position="115"/>
        <end position="580"/>
    </location>
</feature>
<evidence type="ECO:0000256" key="2">
    <source>
        <dbReference type="ARBA" id="ARBA00008809"/>
    </source>
</evidence>
<comment type="similarity">
    <text evidence="2">Belongs to the SMEK family.</text>
</comment>
<dbReference type="Proteomes" id="UP000014500">
    <property type="component" value="Unassembled WGS sequence"/>
</dbReference>
<dbReference type="PANTHER" id="PTHR23318:SF0">
    <property type="entry name" value="SERINE_THREONINE-PROTEIN PHOSPHATASE 4 REGULATORY SUBUNIT 3"/>
    <property type="match status" value="1"/>
</dbReference>
<dbReference type="EMBL" id="AFFK01015956">
    <property type="status" value="NOT_ANNOTATED_CDS"/>
    <property type="molecule type" value="Genomic_DNA"/>
</dbReference>
<proteinExistence type="inferred from homology"/>
<dbReference type="Gene3D" id="2.30.29.30">
    <property type="entry name" value="Pleckstrin-homology domain (PH domain)/Phosphotyrosine-binding domain (PTB)"/>
    <property type="match status" value="1"/>
</dbReference>
<dbReference type="PhylomeDB" id="T1IL23"/>
<dbReference type="PANTHER" id="PTHR23318">
    <property type="entry name" value="ATP SYNTHASE GAMMA-RELATED"/>
    <property type="match status" value="1"/>
</dbReference>
<dbReference type="GO" id="GO:0005654">
    <property type="term" value="C:nucleoplasm"/>
    <property type="evidence" value="ECO:0007669"/>
    <property type="project" value="TreeGrafter"/>
</dbReference>
<reference evidence="6" key="1">
    <citation type="submission" date="2011-05" db="EMBL/GenBank/DDBJ databases">
        <authorList>
            <person name="Richards S.R."/>
            <person name="Qu J."/>
            <person name="Jiang H."/>
            <person name="Jhangiani S.N."/>
            <person name="Agravi P."/>
            <person name="Goodspeed R."/>
            <person name="Gross S."/>
            <person name="Mandapat C."/>
            <person name="Jackson L."/>
            <person name="Mathew T."/>
            <person name="Pu L."/>
            <person name="Thornton R."/>
            <person name="Saada N."/>
            <person name="Wilczek-Boney K.B."/>
            <person name="Lee S."/>
            <person name="Kovar C."/>
            <person name="Wu Y."/>
            <person name="Scherer S.E."/>
            <person name="Worley K.C."/>
            <person name="Muzny D.M."/>
            <person name="Gibbs R."/>
        </authorList>
    </citation>
    <scope>NUCLEOTIDE SEQUENCE</scope>
    <source>
        <strain evidence="6">Brora</strain>
    </source>
</reference>
<dbReference type="AlphaFoldDB" id="T1IL23"/>
<reference evidence="5" key="2">
    <citation type="submission" date="2015-02" db="UniProtKB">
        <authorList>
            <consortium name="EnsemblMetazoa"/>
        </authorList>
    </citation>
    <scope>IDENTIFICATION</scope>
</reference>
<protein>
    <recommendedName>
        <fullName evidence="4">Serine/threonine-protein phosphatase 4 regulatory subunit 3-like central domain-containing protein</fullName>
    </recommendedName>
</protein>
<dbReference type="eggNOG" id="KOG2175">
    <property type="taxonomic scope" value="Eukaryota"/>
</dbReference>
<dbReference type="GO" id="GO:0030289">
    <property type="term" value="C:protein phosphatase 4 complex"/>
    <property type="evidence" value="ECO:0007669"/>
    <property type="project" value="TreeGrafter"/>
</dbReference>
<dbReference type="STRING" id="126957.T1IL23"/>
<dbReference type="GO" id="GO:0006974">
    <property type="term" value="P:DNA damage response"/>
    <property type="evidence" value="ECO:0007669"/>
    <property type="project" value="TreeGrafter"/>
</dbReference>
<sequence>MENSQMCVQLFSLNAEKHVDKLGTGYVSCSYVERLDGMSLLIRDESHDSLLLVSKIQRDIDYRKRKTLIAWSDRTNVNFLLSFRYKIGCDDIYEQICKVKSGCHLPPCELGKLDEINYVISNSLSSVILKEKVTAVIENGNYIEKLVNLFCINEHLENSNVLNKFYRIIKNVVALNNLALLRAMFSDRTILDVVGCLEYDTCSVGSKNHREYLRKVSKFREVIPISNPDLLSKIHQTYRVQYIHDVILPIFSMDKTKKCAMSAFIFFNKVEVVNMVKKDEFLTPLFVQLKDKSTEVNKRRDLLLFLQELCNLSYVLNRPARDYFFTVLLVDHGILTALEITLGLDLDDTTKSACFDILSQFVEFNPVFARKFILERNNQVLINSVIRHLSMDGAVQILKLLIEPKNMIPEEMTGFLNFFYANSVHVLIAPLLAYTIDDCYEVVELLSVVLKVLDFCVVSHNFRITQFIVKEDLLRSVLLLLKSKHKFLVLEALKLMRRIIGVQDDDYYRYIMCGNLFHPVVDAFERNNGRYNLLDSAIIEMFEFIRVKNIKSLRVHLMLKFGKVFDKVQYVQTFEKMKIHQQNRFK</sequence>
<dbReference type="HOGENOM" id="CLU_004909_3_3_1"/>
<dbReference type="InterPro" id="IPR006887">
    <property type="entry name" value="P4R3-like_central_dom"/>
</dbReference>
<dbReference type="SUPFAM" id="SSF48371">
    <property type="entry name" value="ARM repeat"/>
    <property type="match status" value="1"/>
</dbReference>
<organism evidence="5 6">
    <name type="scientific">Strigamia maritima</name>
    <name type="common">European centipede</name>
    <name type="synonym">Geophilus maritimus</name>
    <dbReference type="NCBI Taxonomy" id="126957"/>
    <lineage>
        <taxon>Eukaryota</taxon>
        <taxon>Metazoa</taxon>
        <taxon>Ecdysozoa</taxon>
        <taxon>Arthropoda</taxon>
        <taxon>Myriapoda</taxon>
        <taxon>Chilopoda</taxon>
        <taxon>Pleurostigmophora</taxon>
        <taxon>Geophilomorpha</taxon>
        <taxon>Linotaeniidae</taxon>
        <taxon>Strigamia</taxon>
    </lineage>
</organism>
<evidence type="ECO:0000259" key="4">
    <source>
        <dbReference type="Pfam" id="PF04802"/>
    </source>
</evidence>
<evidence type="ECO:0000256" key="1">
    <source>
        <dbReference type="ARBA" id="ARBA00004123"/>
    </source>
</evidence>
<dbReference type="Pfam" id="PF04802">
    <property type="entry name" value="PP4R3"/>
    <property type="match status" value="1"/>
</dbReference>
<name>T1IL23_STRMM</name>
<dbReference type="InterPro" id="IPR011993">
    <property type="entry name" value="PH-like_dom_sf"/>
</dbReference>
<dbReference type="GO" id="GO:0072542">
    <property type="term" value="F:protein phosphatase activator activity"/>
    <property type="evidence" value="ECO:0007669"/>
    <property type="project" value="TreeGrafter"/>
</dbReference>
<dbReference type="InterPro" id="IPR051137">
    <property type="entry name" value="PP4R3-like"/>
</dbReference>
<keyword evidence="3" id="KW-0539">Nucleus</keyword>
<comment type="subcellular location">
    <subcellularLocation>
        <location evidence="1">Nucleus</location>
    </subcellularLocation>
</comment>
<evidence type="ECO:0000313" key="5">
    <source>
        <dbReference type="EnsemblMetazoa" id="SMAR001641-PA"/>
    </source>
</evidence>
<evidence type="ECO:0000256" key="3">
    <source>
        <dbReference type="ARBA" id="ARBA00023242"/>
    </source>
</evidence>
<evidence type="ECO:0000313" key="6">
    <source>
        <dbReference type="Proteomes" id="UP000014500"/>
    </source>
</evidence>
<dbReference type="EnsemblMetazoa" id="SMAR001641-RA">
    <property type="protein sequence ID" value="SMAR001641-PA"/>
    <property type="gene ID" value="SMAR001641"/>
</dbReference>
<dbReference type="InterPro" id="IPR016024">
    <property type="entry name" value="ARM-type_fold"/>
</dbReference>
<keyword evidence="6" id="KW-1185">Reference proteome</keyword>
<accession>T1IL23</accession>
<dbReference type="OMA" id="NGSDKDY"/>